<feature type="transmembrane region" description="Helical" evidence="1">
    <location>
        <begin position="12"/>
        <end position="34"/>
    </location>
</feature>
<evidence type="ECO:0000313" key="2">
    <source>
        <dbReference type="EMBL" id="EAN86672.1"/>
    </source>
</evidence>
<dbReference type="EMBL" id="AAHK01001169">
    <property type="protein sequence ID" value="EAN86672.1"/>
    <property type="molecule type" value="Genomic_DNA"/>
</dbReference>
<keyword evidence="1" id="KW-0472">Membrane</keyword>
<keyword evidence="1" id="KW-1133">Transmembrane helix</keyword>
<accession>Q4D2C6</accession>
<dbReference type="KEGG" id="tcr:504179.30"/>
<dbReference type="Proteomes" id="UP000002296">
    <property type="component" value="Unassembled WGS sequence"/>
</dbReference>
<organism evidence="2 3">
    <name type="scientific">Trypanosoma cruzi (strain CL Brener)</name>
    <dbReference type="NCBI Taxonomy" id="353153"/>
    <lineage>
        <taxon>Eukaryota</taxon>
        <taxon>Discoba</taxon>
        <taxon>Euglenozoa</taxon>
        <taxon>Kinetoplastea</taxon>
        <taxon>Metakinetoplastina</taxon>
        <taxon>Trypanosomatida</taxon>
        <taxon>Trypanosomatidae</taxon>
        <taxon>Trypanosoma</taxon>
        <taxon>Schizotrypanum</taxon>
    </lineage>
</organism>
<gene>
    <name evidence="2" type="ORF">Tc00.1047053504179.30</name>
</gene>
<dbReference type="InParanoid" id="Q4D2C6"/>
<dbReference type="GeneID" id="3538958"/>
<sequence length="357" mass="41900">MRLCHFFDLFPFFFFFFGRLLLYFFGVVLLLALIKRSENMWHRVRVCAVGSTAARTEAPKLASSTALMEQKAGLRNLHQYPTARHKSLVKDRIRFARNWWLTGGNNYELVHEEGHEREATECFAEYAQDSSNDVYLFSTNRLSDLPPRDRLNAIVGIMTSRWKVRDSNRGFDKARLLLQALECFSEMRLSGQIKEFEELPEADQDTFLQYVEGCSRFAQACSHSHPSAVAILLRVAHICEEMRCSEKRDEIIHVAEGAAERMDRAYAFSRPHDNLKRPPPSLMENESVLRHKNLEELKRRFRDKAPHVLEKQQQPEYVHIHRNKRLYLRPMDASRKELEMLRLPARPEFDSWTADQR</sequence>
<comment type="caution">
    <text evidence="2">The sequence shown here is derived from an EMBL/GenBank/DDBJ whole genome shotgun (WGS) entry which is preliminary data.</text>
</comment>
<keyword evidence="3" id="KW-1185">Reference proteome</keyword>
<dbReference type="RefSeq" id="XP_808523.1">
    <property type="nucleotide sequence ID" value="XM_803430.1"/>
</dbReference>
<keyword evidence="1" id="KW-0812">Transmembrane</keyword>
<protein>
    <submittedName>
        <fullName evidence="2">Uncharacterized protein</fullName>
    </submittedName>
</protein>
<dbReference type="OMA" id="YPHARYK"/>
<dbReference type="eggNOG" id="ENOG502QQ3Y">
    <property type="taxonomic scope" value="Eukaryota"/>
</dbReference>
<dbReference type="PaxDb" id="353153-Q4D2C6"/>
<name>Q4D2C6_TRYCC</name>
<dbReference type="AlphaFoldDB" id="Q4D2C6"/>
<proteinExistence type="predicted"/>
<evidence type="ECO:0000256" key="1">
    <source>
        <dbReference type="SAM" id="Phobius"/>
    </source>
</evidence>
<dbReference type="STRING" id="353153.Q4D2C6"/>
<evidence type="ECO:0000313" key="3">
    <source>
        <dbReference type="Proteomes" id="UP000002296"/>
    </source>
</evidence>
<reference evidence="2 3" key="1">
    <citation type="journal article" date="2005" name="Science">
        <title>The genome sequence of Trypanosoma cruzi, etiologic agent of Chagas disease.</title>
        <authorList>
            <person name="El-Sayed N.M."/>
            <person name="Myler P.J."/>
            <person name="Bartholomeu D.C."/>
            <person name="Nilsson D."/>
            <person name="Aggarwal G."/>
            <person name="Tran A.N."/>
            <person name="Ghedin E."/>
            <person name="Worthey E.A."/>
            <person name="Delcher A.L."/>
            <person name="Blandin G."/>
            <person name="Westenberger S.J."/>
            <person name="Caler E."/>
            <person name="Cerqueira G.C."/>
            <person name="Branche C."/>
            <person name="Haas B."/>
            <person name="Anupama A."/>
            <person name="Arner E."/>
            <person name="Aslund L."/>
            <person name="Attipoe P."/>
            <person name="Bontempi E."/>
            <person name="Bringaud F."/>
            <person name="Burton P."/>
            <person name="Cadag E."/>
            <person name="Campbell D.A."/>
            <person name="Carrington M."/>
            <person name="Crabtree J."/>
            <person name="Darban H."/>
            <person name="da Silveira J.F."/>
            <person name="de Jong P."/>
            <person name="Edwards K."/>
            <person name="Englund P.T."/>
            <person name="Fazelina G."/>
            <person name="Feldblyum T."/>
            <person name="Ferella M."/>
            <person name="Frasch A.C."/>
            <person name="Gull K."/>
            <person name="Horn D."/>
            <person name="Hou L."/>
            <person name="Huang Y."/>
            <person name="Kindlund E."/>
            <person name="Klingbeil M."/>
            <person name="Kluge S."/>
            <person name="Koo H."/>
            <person name="Lacerda D."/>
            <person name="Levin M.J."/>
            <person name="Lorenzi H."/>
            <person name="Louie T."/>
            <person name="Machado C.R."/>
            <person name="McCulloch R."/>
            <person name="McKenna A."/>
            <person name="Mizuno Y."/>
            <person name="Mottram J.C."/>
            <person name="Nelson S."/>
            <person name="Ochaya S."/>
            <person name="Osoegawa K."/>
            <person name="Pai G."/>
            <person name="Parsons M."/>
            <person name="Pentony M."/>
            <person name="Pettersson U."/>
            <person name="Pop M."/>
            <person name="Ramirez J.L."/>
            <person name="Rinta J."/>
            <person name="Robertson L."/>
            <person name="Salzberg S.L."/>
            <person name="Sanchez D.O."/>
            <person name="Seyler A."/>
            <person name="Sharma R."/>
            <person name="Shetty J."/>
            <person name="Simpson A.J."/>
            <person name="Sisk E."/>
            <person name="Tammi M.T."/>
            <person name="Tarleton R."/>
            <person name="Teixeira S."/>
            <person name="Van Aken S."/>
            <person name="Vogt C."/>
            <person name="Ward P.N."/>
            <person name="Wickstead B."/>
            <person name="Wortman J."/>
            <person name="White O."/>
            <person name="Fraser C.M."/>
            <person name="Stuart K.D."/>
            <person name="Andersson B."/>
        </authorList>
    </citation>
    <scope>NUCLEOTIDE SEQUENCE [LARGE SCALE GENOMIC DNA]</scope>
    <source>
        <strain evidence="2 3">CL Brener</strain>
    </source>
</reference>